<gene>
    <name evidence="2" type="ORF">GGR93_001389</name>
</gene>
<accession>A0A7W6M7R9</accession>
<dbReference type="PANTHER" id="PTHR36302:SF1">
    <property type="entry name" value="COPPER CHAPERONE PCU(A)C"/>
    <property type="match status" value="1"/>
</dbReference>
<sequence>MKRTSLFAVAATALSLTATSLFAGDIMVKDPYVRSSMATSVTGAAFMTLMNHGDTDDRLIGASTDVAKRVELHTHIEDANGVMKMTEIEGGIPVPAGGMHVLERGGDHVMLMGLTSPLVQGEELAVTLTFEKAGEMEVTIPVDHERKPEHGAMGHSTMHKSDDS</sequence>
<dbReference type="SUPFAM" id="SSF110087">
    <property type="entry name" value="DR1885-like metal-binding protein"/>
    <property type="match status" value="1"/>
</dbReference>
<feature type="signal peptide" evidence="1">
    <location>
        <begin position="1"/>
        <end position="23"/>
    </location>
</feature>
<evidence type="ECO:0000313" key="3">
    <source>
        <dbReference type="Proteomes" id="UP000565745"/>
    </source>
</evidence>
<dbReference type="Proteomes" id="UP000565745">
    <property type="component" value="Unassembled WGS sequence"/>
</dbReference>
<protein>
    <recommendedName>
        <fullName evidence="4">Copper(I)-binding protein</fullName>
    </recommendedName>
</protein>
<dbReference type="Pfam" id="PF04314">
    <property type="entry name" value="PCuAC"/>
    <property type="match status" value="1"/>
</dbReference>
<organism evidence="2 3">
    <name type="scientific">Sulfitobacter noctilucicola</name>
    <dbReference type="NCBI Taxonomy" id="1342301"/>
    <lineage>
        <taxon>Bacteria</taxon>
        <taxon>Pseudomonadati</taxon>
        <taxon>Pseudomonadota</taxon>
        <taxon>Alphaproteobacteria</taxon>
        <taxon>Rhodobacterales</taxon>
        <taxon>Roseobacteraceae</taxon>
        <taxon>Sulfitobacter</taxon>
    </lineage>
</organism>
<reference evidence="2 3" key="1">
    <citation type="submission" date="2020-08" db="EMBL/GenBank/DDBJ databases">
        <title>Genomic Encyclopedia of Type Strains, Phase IV (KMG-IV): sequencing the most valuable type-strain genomes for metagenomic binning, comparative biology and taxonomic classification.</title>
        <authorList>
            <person name="Goeker M."/>
        </authorList>
    </citation>
    <scope>NUCLEOTIDE SEQUENCE [LARGE SCALE GENOMIC DNA]</scope>
    <source>
        <strain evidence="2 3">DSM 101015</strain>
    </source>
</reference>
<dbReference type="Gene3D" id="2.60.40.1890">
    <property type="entry name" value="PCu(A)C copper chaperone"/>
    <property type="match status" value="1"/>
</dbReference>
<evidence type="ECO:0008006" key="4">
    <source>
        <dbReference type="Google" id="ProtNLM"/>
    </source>
</evidence>
<dbReference type="AlphaFoldDB" id="A0A7W6M7R9"/>
<dbReference type="InterPro" id="IPR036182">
    <property type="entry name" value="PCuAC_sf"/>
</dbReference>
<evidence type="ECO:0000256" key="1">
    <source>
        <dbReference type="SAM" id="SignalP"/>
    </source>
</evidence>
<dbReference type="InterPro" id="IPR007410">
    <property type="entry name" value="LpqE-like"/>
</dbReference>
<dbReference type="RefSeq" id="WP_025054341.1">
    <property type="nucleotide sequence ID" value="NZ_JACIFU010000001.1"/>
</dbReference>
<keyword evidence="3" id="KW-1185">Reference proteome</keyword>
<name>A0A7W6M7R9_9RHOB</name>
<proteinExistence type="predicted"/>
<dbReference type="OrthoDB" id="9796962at2"/>
<evidence type="ECO:0000313" key="2">
    <source>
        <dbReference type="EMBL" id="MBB4173628.1"/>
    </source>
</evidence>
<dbReference type="PANTHER" id="PTHR36302">
    <property type="entry name" value="BLR7088 PROTEIN"/>
    <property type="match status" value="1"/>
</dbReference>
<feature type="chain" id="PRO_5030623734" description="Copper(I)-binding protein" evidence="1">
    <location>
        <begin position="24"/>
        <end position="164"/>
    </location>
</feature>
<comment type="caution">
    <text evidence="2">The sequence shown here is derived from an EMBL/GenBank/DDBJ whole genome shotgun (WGS) entry which is preliminary data.</text>
</comment>
<dbReference type="EMBL" id="JACIFU010000001">
    <property type="protein sequence ID" value="MBB4173628.1"/>
    <property type="molecule type" value="Genomic_DNA"/>
</dbReference>
<keyword evidence="1" id="KW-0732">Signal</keyword>
<dbReference type="InterPro" id="IPR058248">
    <property type="entry name" value="Lxx211020-like"/>
</dbReference>